<protein>
    <submittedName>
        <fullName evidence="2">Uncharacterized protein</fullName>
    </submittedName>
</protein>
<feature type="region of interest" description="Disordered" evidence="1">
    <location>
        <begin position="187"/>
        <end position="229"/>
    </location>
</feature>
<name>A0A5N6QVV8_9ROSI</name>
<evidence type="ECO:0000313" key="2">
    <source>
        <dbReference type="EMBL" id="KAE8021649.1"/>
    </source>
</evidence>
<dbReference type="GO" id="GO:0003700">
    <property type="term" value="F:DNA-binding transcription factor activity"/>
    <property type="evidence" value="ECO:0007669"/>
    <property type="project" value="InterPro"/>
</dbReference>
<dbReference type="Proteomes" id="UP000327013">
    <property type="component" value="Chromosome 3"/>
</dbReference>
<dbReference type="InterPro" id="IPR044810">
    <property type="entry name" value="WRKY_plant"/>
</dbReference>
<feature type="compositionally biased region" description="Basic and acidic residues" evidence="1">
    <location>
        <begin position="115"/>
        <end position="129"/>
    </location>
</feature>
<evidence type="ECO:0000256" key="1">
    <source>
        <dbReference type="SAM" id="MobiDB-lite"/>
    </source>
</evidence>
<gene>
    <name evidence="2" type="ORF">FH972_007522</name>
</gene>
<keyword evidence="3" id="KW-1185">Reference proteome</keyword>
<reference evidence="2 3" key="1">
    <citation type="submission" date="2019-06" db="EMBL/GenBank/DDBJ databases">
        <title>A chromosomal-level reference genome of Carpinus fangiana (Coryloideae, Betulaceae).</title>
        <authorList>
            <person name="Yang X."/>
            <person name="Wang Z."/>
            <person name="Zhang L."/>
            <person name="Hao G."/>
            <person name="Liu J."/>
            <person name="Yang Y."/>
        </authorList>
    </citation>
    <scope>NUCLEOTIDE SEQUENCE [LARGE SCALE GENOMIC DNA]</scope>
    <source>
        <strain evidence="2">Cfa_2016G</strain>
        <tissue evidence="2">Leaf</tissue>
    </source>
</reference>
<dbReference type="AlphaFoldDB" id="A0A5N6QVV8"/>
<proteinExistence type="predicted"/>
<dbReference type="PANTHER" id="PTHR31429">
    <property type="entry name" value="WRKY TRANSCRIPTION FACTOR 36-RELATED"/>
    <property type="match status" value="1"/>
</dbReference>
<organism evidence="2 3">
    <name type="scientific">Carpinus fangiana</name>
    <dbReference type="NCBI Taxonomy" id="176857"/>
    <lineage>
        <taxon>Eukaryota</taxon>
        <taxon>Viridiplantae</taxon>
        <taxon>Streptophyta</taxon>
        <taxon>Embryophyta</taxon>
        <taxon>Tracheophyta</taxon>
        <taxon>Spermatophyta</taxon>
        <taxon>Magnoliopsida</taxon>
        <taxon>eudicotyledons</taxon>
        <taxon>Gunneridae</taxon>
        <taxon>Pentapetalae</taxon>
        <taxon>rosids</taxon>
        <taxon>fabids</taxon>
        <taxon>Fagales</taxon>
        <taxon>Betulaceae</taxon>
        <taxon>Carpinus</taxon>
    </lineage>
</organism>
<evidence type="ECO:0000313" key="3">
    <source>
        <dbReference type="Proteomes" id="UP000327013"/>
    </source>
</evidence>
<sequence length="253" mass="28574">MDDMLNIPCSSSAVPPTEEHSFESIAHDVGHETQEGRQVQSRRSELHEMGSLNRSSTGYKDLRNGKEVNELESAKAEMGEVREENERLKVMLEQIEKDYHSLQLRFFDIIKQETPKKSTEPSADHPLHDETEEPDQLVSLCLGRSPSEPKKEEKASNPSNSKTSNYEEWKASLSLGLDSKFQLSTELVSDASPETSLEESKQAAETWPPSKTLKTMRNGDDEVSQQTHVKRARVSVRARCDTPTLQIICFDDL</sequence>
<accession>A0A5N6QVV8</accession>
<feature type="region of interest" description="Disordered" evidence="1">
    <location>
        <begin position="1"/>
        <end position="66"/>
    </location>
</feature>
<feature type="compositionally biased region" description="Basic and acidic residues" evidence="1">
    <location>
        <begin position="17"/>
        <end position="35"/>
    </location>
</feature>
<dbReference type="OrthoDB" id="1655458at2759"/>
<dbReference type="PANTHER" id="PTHR31429:SF24">
    <property type="entry name" value="WRKY TRANSCRIPTION FACTOR 72-RELATED"/>
    <property type="match status" value="1"/>
</dbReference>
<dbReference type="EMBL" id="CM017323">
    <property type="protein sequence ID" value="KAE8021649.1"/>
    <property type="molecule type" value="Genomic_DNA"/>
</dbReference>
<feature type="region of interest" description="Disordered" evidence="1">
    <location>
        <begin position="115"/>
        <end position="166"/>
    </location>
</feature>